<gene>
    <name evidence="3" type="ORF">FHU28_000191</name>
</gene>
<keyword evidence="1" id="KW-0812">Transmembrane</keyword>
<dbReference type="EMBL" id="JACHJC010000001">
    <property type="protein sequence ID" value="MBB5110352.1"/>
    <property type="molecule type" value="Genomic_DNA"/>
</dbReference>
<keyword evidence="4" id="KW-1185">Reference proteome</keyword>
<evidence type="ECO:0000313" key="3">
    <source>
        <dbReference type="EMBL" id="MBB5110352.1"/>
    </source>
</evidence>
<dbReference type="Proteomes" id="UP000618986">
    <property type="component" value="Unassembled WGS sequence"/>
</dbReference>
<evidence type="ECO:0000256" key="1">
    <source>
        <dbReference type="SAM" id="Phobius"/>
    </source>
</evidence>
<reference evidence="3 4" key="1">
    <citation type="submission" date="2020-08" db="EMBL/GenBank/DDBJ databases">
        <title>Sequencing the genomes of 1000 actinobacteria strains.</title>
        <authorList>
            <person name="Klenk H.-P."/>
        </authorList>
    </citation>
    <scope>NUCLEOTIDE SEQUENCE [LARGE SCALE GENOMIC DNA]</scope>
    <source>
        <strain evidence="3 4">DSM 43036</strain>
    </source>
</reference>
<evidence type="ECO:0000313" key="4">
    <source>
        <dbReference type="Proteomes" id="UP000618986"/>
    </source>
</evidence>
<dbReference type="Gene3D" id="3.30.70.3040">
    <property type="match status" value="1"/>
</dbReference>
<sequence>MRRLDRSLREDAVGHQERVVDQKLHVLFERALGVEPTPPAGDLAQEAMAGGAALRRRRRLVTGSAGACLVTIAAVLVALNLTPASREPVPPVVAAGALMPSADPTCERQWGDEPVDIRVFLQHDITDQQRLDLRDALRSAPLVRSVTFQSRDEAYARFKEMYRNNPDLVDAVKPEQMPESFQVALTKAKDYSELVANFHDRDGVDQILGGPCPAHSGSGEGE</sequence>
<dbReference type="GeneID" id="300290797"/>
<keyword evidence="1" id="KW-1133">Transmembrane helix</keyword>
<keyword evidence="1" id="KW-0472">Membrane</keyword>
<protein>
    <recommendedName>
        <fullName evidence="2">FtsX extracellular domain-containing protein</fullName>
    </recommendedName>
</protein>
<dbReference type="RefSeq" id="WP_184679948.1">
    <property type="nucleotide sequence ID" value="NZ_JACHJC010000001.1"/>
</dbReference>
<name>A0ABR6M535_MICEC</name>
<evidence type="ECO:0000259" key="2">
    <source>
        <dbReference type="Pfam" id="PF18075"/>
    </source>
</evidence>
<proteinExistence type="predicted"/>
<dbReference type="PANTHER" id="PTHR47755:SF1">
    <property type="entry name" value="CELL DIVISION PROTEIN FTSX"/>
    <property type="match status" value="1"/>
</dbReference>
<accession>A0ABR6M535</accession>
<dbReference type="InterPro" id="IPR040690">
    <property type="entry name" value="FtsX_ECD"/>
</dbReference>
<feature type="domain" description="FtsX extracellular" evidence="2">
    <location>
        <begin position="115"/>
        <end position="207"/>
    </location>
</feature>
<feature type="transmembrane region" description="Helical" evidence="1">
    <location>
        <begin position="60"/>
        <end position="81"/>
    </location>
</feature>
<organism evidence="3 4">
    <name type="scientific">Micromonospora echinospora</name>
    <name type="common">Micromonospora purpurea</name>
    <dbReference type="NCBI Taxonomy" id="1877"/>
    <lineage>
        <taxon>Bacteria</taxon>
        <taxon>Bacillati</taxon>
        <taxon>Actinomycetota</taxon>
        <taxon>Actinomycetes</taxon>
        <taxon>Micromonosporales</taxon>
        <taxon>Micromonosporaceae</taxon>
        <taxon>Micromonospora</taxon>
    </lineage>
</organism>
<dbReference type="InterPro" id="IPR004513">
    <property type="entry name" value="FtsX"/>
</dbReference>
<comment type="caution">
    <text evidence="3">The sequence shown here is derived from an EMBL/GenBank/DDBJ whole genome shotgun (WGS) entry which is preliminary data.</text>
</comment>
<dbReference type="Pfam" id="PF18075">
    <property type="entry name" value="FtsX_ECD"/>
    <property type="match status" value="1"/>
</dbReference>
<dbReference type="PANTHER" id="PTHR47755">
    <property type="entry name" value="CELL DIVISION PROTEIN FTSX"/>
    <property type="match status" value="1"/>
</dbReference>